<dbReference type="PROSITE" id="PS00211">
    <property type="entry name" value="ABC_TRANSPORTER_1"/>
    <property type="match status" value="1"/>
</dbReference>
<name>Q2PY73_9BACT</name>
<dbReference type="InterPro" id="IPR003593">
    <property type="entry name" value="AAA+_ATPase"/>
</dbReference>
<dbReference type="InterPro" id="IPR051309">
    <property type="entry name" value="ABCF_ATPase"/>
</dbReference>
<dbReference type="SMART" id="SM00382">
    <property type="entry name" value="AAA"/>
    <property type="match status" value="2"/>
</dbReference>
<dbReference type="Pfam" id="PF00005">
    <property type="entry name" value="ABC_tran"/>
    <property type="match status" value="2"/>
</dbReference>
<dbReference type="GO" id="GO:0005524">
    <property type="term" value="F:ATP binding"/>
    <property type="evidence" value="ECO:0007669"/>
    <property type="project" value="UniProtKB-KW"/>
</dbReference>
<keyword evidence="1" id="KW-0677">Repeat</keyword>
<dbReference type="GO" id="GO:0016887">
    <property type="term" value="F:ATP hydrolysis activity"/>
    <property type="evidence" value="ECO:0007669"/>
    <property type="project" value="InterPro"/>
</dbReference>
<feature type="coiled-coil region" evidence="4">
    <location>
        <begin position="569"/>
        <end position="603"/>
    </location>
</feature>
<dbReference type="InterPro" id="IPR027417">
    <property type="entry name" value="P-loop_NTPase"/>
</dbReference>
<reference evidence="6" key="1">
    <citation type="journal article" date="2006" name="Appl. Environ. Microbiol.">
        <title>Comparative genomics of DNA fragments from six Antarctic marine planktonic bacteria.</title>
        <authorList>
            <person name="Grzymski J.J."/>
            <person name="Carter B.J."/>
            <person name="DeLong E.F."/>
            <person name="Feldman R.A."/>
            <person name="Ghadiri A."/>
            <person name="Murray A.E."/>
        </authorList>
    </citation>
    <scope>NUCLEOTIDE SEQUENCE</scope>
</reference>
<evidence type="ECO:0000259" key="5">
    <source>
        <dbReference type="PROSITE" id="PS50893"/>
    </source>
</evidence>
<keyword evidence="3 6" id="KW-0067">ATP-binding</keyword>
<dbReference type="PANTHER" id="PTHR42855">
    <property type="entry name" value="ABC TRANSPORTER ATP-BINDING SUBUNIT"/>
    <property type="match status" value="1"/>
</dbReference>
<evidence type="ECO:0000256" key="4">
    <source>
        <dbReference type="SAM" id="Coils"/>
    </source>
</evidence>
<keyword evidence="4" id="KW-0175">Coiled coil</keyword>
<dbReference type="Pfam" id="PF12848">
    <property type="entry name" value="ABC_tran_Xtn"/>
    <property type="match status" value="1"/>
</dbReference>
<dbReference type="InterPro" id="IPR017871">
    <property type="entry name" value="ABC_transporter-like_CS"/>
</dbReference>
<keyword evidence="2" id="KW-0547">Nucleotide-binding</keyword>
<feature type="domain" description="ABC transporter" evidence="5">
    <location>
        <begin position="337"/>
        <end position="550"/>
    </location>
</feature>
<dbReference type="Gene3D" id="3.40.50.300">
    <property type="entry name" value="P-loop containing nucleotide triphosphate hydrolases"/>
    <property type="match status" value="2"/>
</dbReference>
<dbReference type="InterPro" id="IPR032781">
    <property type="entry name" value="ABC_tran_Xtn"/>
</dbReference>
<dbReference type="FunFam" id="3.40.50.300:FF:000309">
    <property type="entry name" value="ABC transporter ATP-binding protein"/>
    <property type="match status" value="1"/>
</dbReference>
<evidence type="ECO:0000256" key="1">
    <source>
        <dbReference type="ARBA" id="ARBA00022737"/>
    </source>
</evidence>
<evidence type="ECO:0000256" key="2">
    <source>
        <dbReference type="ARBA" id="ARBA00022741"/>
    </source>
</evidence>
<proteinExistence type="predicted"/>
<evidence type="ECO:0000313" key="6">
    <source>
        <dbReference type="EMBL" id="ABC25354.1"/>
    </source>
</evidence>
<dbReference type="EMBL" id="DQ295240">
    <property type="protein sequence ID" value="ABC25354.1"/>
    <property type="molecule type" value="Genomic_DNA"/>
</dbReference>
<dbReference type="PANTHER" id="PTHR42855:SF2">
    <property type="entry name" value="DRUG RESISTANCE ABC TRANSPORTER,ATP-BINDING PROTEIN"/>
    <property type="match status" value="1"/>
</dbReference>
<dbReference type="PROSITE" id="PS50893">
    <property type="entry name" value="ABC_TRANSPORTER_2"/>
    <property type="match status" value="2"/>
</dbReference>
<feature type="domain" description="ABC transporter" evidence="5">
    <location>
        <begin position="11"/>
        <end position="269"/>
    </location>
</feature>
<organism evidence="6">
    <name type="scientific">uncultured marine bacterium Ant29B7</name>
    <dbReference type="NCBI Taxonomy" id="360426"/>
    <lineage>
        <taxon>Bacteria</taxon>
        <taxon>environmental samples</taxon>
    </lineage>
</organism>
<dbReference type="InterPro" id="IPR003439">
    <property type="entry name" value="ABC_transporter-like_ATP-bd"/>
</dbReference>
<evidence type="ECO:0000256" key="3">
    <source>
        <dbReference type="ARBA" id="ARBA00022840"/>
    </source>
</evidence>
<dbReference type="AlphaFoldDB" id="Q2PY73"/>
<accession>Q2PY73</accession>
<dbReference type="SUPFAM" id="SSF52540">
    <property type="entry name" value="P-loop containing nucleoside triphosphate hydrolases"/>
    <property type="match status" value="2"/>
</dbReference>
<dbReference type="GO" id="GO:0003676">
    <property type="term" value="F:nucleic acid binding"/>
    <property type="evidence" value="ECO:0007669"/>
    <property type="project" value="UniProtKB-ARBA"/>
</dbReference>
<dbReference type="FunFam" id="3.40.50.300:FF:000011">
    <property type="entry name" value="Putative ABC transporter ATP-binding component"/>
    <property type="match status" value="1"/>
</dbReference>
<protein>
    <submittedName>
        <fullName evidence="6">ABC transporter ATP-binding protein</fullName>
    </submittedName>
</protein>
<sequence>MGWMLLLPPMLSVHQLGLSFGGTDLFKDISFQVTPGQRLGLVGRNGAGKSTLLRLIAGEMSQDQGQINTPTDFKIGFLTQDIPTQGERTVWDECATSFGDIQQLEIDMESMTLEMGQREDFESQGYMDLIDRFHKAQEHFQHIGGYTYQADMERVLMGLGFIADDFHKRLDTFSGGWQMRVELAKILLQRNDLLLLDEPTNHLDLESILWLEQFLSESPQAIILVSHDRTFLNNATNRTLEIVMGKSYDYPAPYYKYLVLREEIREKQRQAKFNQDKEIKQTKLLIEKFRYKASKAAFAQSLIKQLARMDVIAVDDEDKRQMRVKFPPSPHSGKVVVNMKNIHKHYGEKHVLKGLDMELSRGQKVAFVGQNGQGKTTLVKIMAEALKHEGELVFGHQVKLSYYAQDQADVLDGNLTVLQTIEDSAPENMRPQVRKLLGNFMFQKEDVEKKVKVLSGGERGRLALCQLMLNPMNLLILDEPTNHLDMVAKDVLKDALNLYDGTLILVSHDREFLEGLADMTYEFKDGKAKQYLGGIAYFLEKRKLDSMRELDKKTEIAQQAKVDSGKIGHKEQRAQLRDLEKAVNKARRQADKAEEAYGSLQEKLDVMDKVLADAEAYKKASSDPAYYQNYEVLQGKVEEAFATWEDTVNHLKDQETQLASSAS</sequence>
<dbReference type="CDD" id="cd03221">
    <property type="entry name" value="ABCF_EF-3"/>
    <property type="match status" value="2"/>
</dbReference>